<sequence>MAAKSDGGGVGVGFAQLHNLDEAVGSGGEEDGEPGGGGCGGGGDGSEPGESSSLHICHCCNTSSCYWGCRSACLRSLLGKKPRRSAAAADGGDQPLQPPAAAGRQPPTPSAERPQPPQVERPWLDCLWIVLALLVFFGDVGTDLWLALDYYRKGDYGYFGLTLFFVLVPSLLVQSLSFRWFVQDYTGGGLGAVEGLSSRGPPMMGAGYGHGAGPSATPGAQRLCRLSVWIWQSVIHLLQMGQVWRFIPFGDCYWICVLRMLERLGMECFDTVKLGSWTTPSQNNFNLGNLVRSTLGCDVGKSSFIIYKIKAVKIQGRTLPRIVVVVGTYWPKNPGVHPSCGTGYFGRTSQGFLISATSPEICDVTVKKLSAKRCRKGADEKAAFGLWFDSEYLDLSKHIRLLLLNLPLRECEQLRCHELYGDYPPGEPGPPGDLVPPVGDAQTSPPSGYRPFTPGARLALHLQVFFRWSPSIAVPQCPSRLQMRSRGDMAYLGLPLGLARRPPAPRCCRIERYIRTMYLGIQSQRQKEHQRRFYWAMMYEYADVNMLRLLETFLESAPQLVLQLCIMIQKSRAETLPCVSSVTSLMSLAWVLASYHKLLRDSRDDKKSMSYRGALIHLFWRLFTISSRVISFALFASIFQLYFGIFVVVHWCAMAFWIIHGGTDFCMSKWEEILFNMVVGIVYIFCWFNVKEGRTRYRMFAYYTIVLTENAALTFLWYFYRNPETTDPYAVPALCCVFISFVAGIALMLLYYGVLHPMGPRAKIFASSCCAELLWGIPLPPDVEPMAPQTPGYRGAQVTPTRAVTEQQEDLTADTCLPVFQVRPMGPATPTGRPYLPEGPLIKIDMPRKRYPAWDAHFVDRRLRRTINILQYVTPTAVGIRYRDGPLLYELLQYESSL</sequence>
<gene>
    <name evidence="1" type="ORF">MJG53_003171</name>
</gene>
<name>A0ACB9VG86_9CETA</name>
<keyword evidence="2" id="KW-1185">Reference proteome</keyword>
<proteinExistence type="predicted"/>
<evidence type="ECO:0000313" key="1">
    <source>
        <dbReference type="EMBL" id="KAI4588763.1"/>
    </source>
</evidence>
<dbReference type="Proteomes" id="UP001057279">
    <property type="component" value="Linkage Group LG02"/>
</dbReference>
<evidence type="ECO:0000313" key="2">
    <source>
        <dbReference type="Proteomes" id="UP001057279"/>
    </source>
</evidence>
<protein>
    <submittedName>
        <fullName evidence="1">Uncharacterized protein</fullName>
    </submittedName>
</protein>
<accession>A0ACB9VG86</accession>
<comment type="caution">
    <text evidence="1">The sequence shown here is derived from an EMBL/GenBank/DDBJ whole genome shotgun (WGS) entry which is preliminary data.</text>
</comment>
<dbReference type="EMBL" id="CM043027">
    <property type="protein sequence ID" value="KAI4588763.1"/>
    <property type="molecule type" value="Genomic_DNA"/>
</dbReference>
<organism evidence="1 2">
    <name type="scientific">Ovis ammon polii x Ovis aries</name>
    <dbReference type="NCBI Taxonomy" id="2918886"/>
    <lineage>
        <taxon>Eukaryota</taxon>
        <taxon>Metazoa</taxon>
        <taxon>Chordata</taxon>
        <taxon>Craniata</taxon>
        <taxon>Vertebrata</taxon>
        <taxon>Euteleostomi</taxon>
        <taxon>Mammalia</taxon>
        <taxon>Eutheria</taxon>
        <taxon>Laurasiatheria</taxon>
        <taxon>Artiodactyla</taxon>
        <taxon>Ruminantia</taxon>
        <taxon>Pecora</taxon>
        <taxon>Bovidae</taxon>
        <taxon>Caprinae</taxon>
        <taxon>Ovis</taxon>
    </lineage>
</organism>
<reference evidence="1" key="1">
    <citation type="submission" date="2022-03" db="EMBL/GenBank/DDBJ databases">
        <title>Genomic analyses of argali, domestic sheep and their hybrids provide insights into chromosomal evolution, heterosis and genetic basis of agronomic traits.</title>
        <authorList>
            <person name="Li M."/>
        </authorList>
    </citation>
    <scope>NUCLEOTIDE SEQUENCE</scope>
    <source>
        <strain evidence="1">F1 hybrid</strain>
    </source>
</reference>